<dbReference type="EMBL" id="JANPWB010000010">
    <property type="protein sequence ID" value="KAJ1135837.1"/>
    <property type="molecule type" value="Genomic_DNA"/>
</dbReference>
<comment type="caution">
    <text evidence="1">The sequence shown here is derived from an EMBL/GenBank/DDBJ whole genome shotgun (WGS) entry which is preliminary data.</text>
</comment>
<keyword evidence="2" id="KW-1185">Reference proteome</keyword>
<feature type="non-terminal residue" evidence="1">
    <location>
        <position position="1"/>
    </location>
</feature>
<feature type="non-terminal residue" evidence="1">
    <location>
        <position position="73"/>
    </location>
</feature>
<proteinExistence type="predicted"/>
<evidence type="ECO:0000313" key="1">
    <source>
        <dbReference type="EMBL" id="KAJ1135837.1"/>
    </source>
</evidence>
<evidence type="ECO:0000313" key="2">
    <source>
        <dbReference type="Proteomes" id="UP001066276"/>
    </source>
</evidence>
<protein>
    <submittedName>
        <fullName evidence="1">Uncharacterized protein</fullName>
    </submittedName>
</protein>
<sequence>HMYLKQCSSNEEKKCLIWRRLHIHIYIGFSTTRWLFHLTKSKWKKIIIAKASLMYKKKSVRIGDYYKETVLTW</sequence>
<reference evidence="1" key="1">
    <citation type="journal article" date="2022" name="bioRxiv">
        <title>Sequencing and chromosome-scale assembly of the giantPleurodeles waltlgenome.</title>
        <authorList>
            <person name="Brown T."/>
            <person name="Elewa A."/>
            <person name="Iarovenko S."/>
            <person name="Subramanian E."/>
            <person name="Araus A.J."/>
            <person name="Petzold A."/>
            <person name="Susuki M."/>
            <person name="Suzuki K.-i.T."/>
            <person name="Hayashi T."/>
            <person name="Toyoda A."/>
            <person name="Oliveira C."/>
            <person name="Osipova E."/>
            <person name="Leigh N.D."/>
            <person name="Simon A."/>
            <person name="Yun M.H."/>
        </authorList>
    </citation>
    <scope>NUCLEOTIDE SEQUENCE</scope>
    <source>
        <strain evidence="1">20211129_DDA</strain>
        <tissue evidence="1">Liver</tissue>
    </source>
</reference>
<dbReference type="AlphaFoldDB" id="A0AAV7Q5I2"/>
<accession>A0AAV7Q5I2</accession>
<organism evidence="1 2">
    <name type="scientific">Pleurodeles waltl</name>
    <name type="common">Iberian ribbed newt</name>
    <dbReference type="NCBI Taxonomy" id="8319"/>
    <lineage>
        <taxon>Eukaryota</taxon>
        <taxon>Metazoa</taxon>
        <taxon>Chordata</taxon>
        <taxon>Craniata</taxon>
        <taxon>Vertebrata</taxon>
        <taxon>Euteleostomi</taxon>
        <taxon>Amphibia</taxon>
        <taxon>Batrachia</taxon>
        <taxon>Caudata</taxon>
        <taxon>Salamandroidea</taxon>
        <taxon>Salamandridae</taxon>
        <taxon>Pleurodelinae</taxon>
        <taxon>Pleurodeles</taxon>
    </lineage>
</organism>
<name>A0AAV7Q5I2_PLEWA</name>
<gene>
    <name evidence="1" type="ORF">NDU88_002267</name>
</gene>
<dbReference type="Proteomes" id="UP001066276">
    <property type="component" value="Chromosome 6"/>
</dbReference>